<evidence type="ECO:0000256" key="4">
    <source>
        <dbReference type="ARBA" id="ARBA00022741"/>
    </source>
</evidence>
<dbReference type="OrthoDB" id="9805029at2"/>
<organism evidence="8 9">
    <name type="scientific">Paroceanicella profunda</name>
    <dbReference type="NCBI Taxonomy" id="2579971"/>
    <lineage>
        <taxon>Bacteria</taxon>
        <taxon>Pseudomonadati</taxon>
        <taxon>Pseudomonadota</taxon>
        <taxon>Alphaproteobacteria</taxon>
        <taxon>Rhodobacterales</taxon>
        <taxon>Paracoccaceae</taxon>
        <taxon>Paroceanicella</taxon>
    </lineage>
</organism>
<dbReference type="SUPFAM" id="SSF52540">
    <property type="entry name" value="P-loop containing nucleoside triphosphate hydrolases"/>
    <property type="match status" value="2"/>
</dbReference>
<evidence type="ECO:0000256" key="2">
    <source>
        <dbReference type="ARBA" id="ARBA00022597"/>
    </source>
</evidence>
<dbReference type="PROSITE" id="PS50893">
    <property type="entry name" value="ABC_TRANSPORTER_2"/>
    <property type="match status" value="2"/>
</dbReference>
<dbReference type="GO" id="GO:0005524">
    <property type="term" value="F:ATP binding"/>
    <property type="evidence" value="ECO:0007669"/>
    <property type="project" value="UniProtKB-KW"/>
</dbReference>
<evidence type="ECO:0000259" key="7">
    <source>
        <dbReference type="PROSITE" id="PS50893"/>
    </source>
</evidence>
<proteinExistence type="predicted"/>
<feature type="domain" description="ABC transporter" evidence="7">
    <location>
        <begin position="14"/>
        <end position="250"/>
    </location>
</feature>
<geneLocation type="plasmid" evidence="9">
    <name>pd4m1b</name>
</geneLocation>
<reference evidence="8 9" key="1">
    <citation type="submission" date="2019-06" db="EMBL/GenBank/DDBJ databases">
        <title>Genome sequence of Rhodobacteraceae bacterium D4M1.</title>
        <authorList>
            <person name="Cao J."/>
        </authorList>
    </citation>
    <scope>NUCLEOTIDE SEQUENCE [LARGE SCALE GENOMIC DNA]</scope>
    <source>
        <strain evidence="8 9">D4M1</strain>
        <plasmid evidence="9">pd4m1b</plasmid>
    </source>
</reference>
<dbReference type="Pfam" id="PF00005">
    <property type="entry name" value="ABC_tran"/>
    <property type="match status" value="2"/>
</dbReference>
<keyword evidence="4" id="KW-0547">Nucleotide-binding</keyword>
<keyword evidence="8" id="KW-0614">Plasmid</keyword>
<dbReference type="InterPro" id="IPR017871">
    <property type="entry name" value="ABC_transporter-like_CS"/>
</dbReference>
<evidence type="ECO:0000256" key="5">
    <source>
        <dbReference type="ARBA" id="ARBA00022840"/>
    </source>
</evidence>
<dbReference type="KEGG" id="ppru:FDP22_21790"/>
<keyword evidence="1" id="KW-0813">Transport</keyword>
<dbReference type="InterPro" id="IPR027417">
    <property type="entry name" value="P-loop_NTPase"/>
</dbReference>
<evidence type="ECO:0000313" key="9">
    <source>
        <dbReference type="Proteomes" id="UP000305888"/>
    </source>
</evidence>
<dbReference type="RefSeq" id="WP_138576069.1">
    <property type="nucleotide sequence ID" value="NZ_CP040820.1"/>
</dbReference>
<keyword evidence="9" id="KW-1185">Reference proteome</keyword>
<keyword evidence="2" id="KW-0762">Sugar transport</keyword>
<dbReference type="CDD" id="cd03216">
    <property type="entry name" value="ABC_Carb_Monos_I"/>
    <property type="match status" value="1"/>
</dbReference>
<evidence type="ECO:0000256" key="3">
    <source>
        <dbReference type="ARBA" id="ARBA00022737"/>
    </source>
</evidence>
<dbReference type="PROSITE" id="PS00211">
    <property type="entry name" value="ABC_TRANSPORTER_1"/>
    <property type="match status" value="1"/>
</dbReference>
<dbReference type="InterPro" id="IPR003593">
    <property type="entry name" value="AAA+_ATPase"/>
</dbReference>
<dbReference type="SMART" id="SM00382">
    <property type="entry name" value="AAA"/>
    <property type="match status" value="2"/>
</dbReference>
<sequence>MPHAVRTTRPAPALTATGIARRFGSTRALADATLEVRAGEVHGLLGANGAGKSTLSRIISGHIARDSGTLTYEGRPLDLRSTREALDIGIALVAQETSLAPDLSVLENIFLPELGRAGRLSFGQMRRRAQAILAGLGHEHVLPLDAEVRLLSAAQRQLVEIAKALALEASLLIFDEPTASLSPTEVDRLFDIMARLRADGRALIFVSHRLEEVFTITDRVTILREGRTVAAGVETAGLSQSDIIRHMVGRDLGAIHAAPRGPRPAAEGPPALEVSGLRAAPHVRDVSFSVRAGEILGLGGLVGAGRSEAAEALFGLRRRDAGTVKVKGREIAPRKPADAIRHGIGFVAEDRRAQNIVPDLTVRENLMLAHIGRHRGFGLGYGRRQGRLAELLEKLGLPENRLDTGLLTFSGGMQQKVIIARWLLIEPTVLILDEPTKGVDIGTRAAIYRILREIADDGVAVVVISSDFEELLGLTERVVVMSDGMTIANLPTPLLTEEKLTLLAAPRSSTGRNRALLDSLAQAHDGVAFWALLDAQELICLGQSAAPGAPGIGLRIGEAVRNADTAIATALRARADGFVAEPAPGPQPEHGADAASALLPARAAGAHAGALRSAGTDIPPDAHARRPDGPGAGATGAPPDHGARSTGAQGASPGSGAAGASGPGPGPDTGLTTLLIGMHTARGHDLGWIGLTLRAGRPLPDPAEIRRQVALLTASDPSSGAAS</sequence>
<dbReference type="GO" id="GO:0016887">
    <property type="term" value="F:ATP hydrolysis activity"/>
    <property type="evidence" value="ECO:0007669"/>
    <property type="project" value="InterPro"/>
</dbReference>
<evidence type="ECO:0000313" key="8">
    <source>
        <dbReference type="EMBL" id="QDL94500.1"/>
    </source>
</evidence>
<evidence type="ECO:0000256" key="6">
    <source>
        <dbReference type="SAM" id="MobiDB-lite"/>
    </source>
</evidence>
<keyword evidence="5 8" id="KW-0067">ATP-binding</keyword>
<dbReference type="AlphaFoldDB" id="A0A5B8G3F5"/>
<feature type="region of interest" description="Disordered" evidence="6">
    <location>
        <begin position="608"/>
        <end position="673"/>
    </location>
</feature>
<evidence type="ECO:0000256" key="1">
    <source>
        <dbReference type="ARBA" id="ARBA00022448"/>
    </source>
</evidence>
<dbReference type="InterPro" id="IPR003439">
    <property type="entry name" value="ABC_transporter-like_ATP-bd"/>
</dbReference>
<dbReference type="PANTHER" id="PTHR43790:SF9">
    <property type="entry name" value="GALACTOFURANOSE TRANSPORTER ATP-BINDING PROTEIN YTFR"/>
    <property type="match status" value="1"/>
</dbReference>
<dbReference type="PANTHER" id="PTHR43790">
    <property type="entry name" value="CARBOHYDRATE TRANSPORT ATP-BINDING PROTEIN MG119-RELATED"/>
    <property type="match status" value="1"/>
</dbReference>
<name>A0A5B8G3F5_9RHOB</name>
<dbReference type="EMBL" id="CP040820">
    <property type="protein sequence ID" value="QDL94500.1"/>
    <property type="molecule type" value="Genomic_DNA"/>
</dbReference>
<dbReference type="CDD" id="cd03215">
    <property type="entry name" value="ABC_Carb_Monos_II"/>
    <property type="match status" value="1"/>
</dbReference>
<dbReference type="Gene3D" id="3.40.50.300">
    <property type="entry name" value="P-loop containing nucleotide triphosphate hydrolases"/>
    <property type="match status" value="2"/>
</dbReference>
<accession>A0A5B8G3F5</accession>
<gene>
    <name evidence="8" type="ORF">FDP22_21790</name>
</gene>
<keyword evidence="3" id="KW-0677">Repeat</keyword>
<dbReference type="InterPro" id="IPR050107">
    <property type="entry name" value="ABC_carbohydrate_import_ATPase"/>
</dbReference>
<feature type="domain" description="ABC transporter" evidence="7">
    <location>
        <begin position="266"/>
        <end position="508"/>
    </location>
</feature>
<dbReference type="Proteomes" id="UP000305888">
    <property type="component" value="Plasmid pD4M1B"/>
</dbReference>
<protein>
    <submittedName>
        <fullName evidence="8">ATP-binding cassette domain-containing protein</fullName>
    </submittedName>
</protein>